<dbReference type="PANTHER" id="PTHR21581:SF33">
    <property type="entry name" value="D-ALANYL-D-ALANINE CARBOXYPEPTIDASE DACB"/>
    <property type="match status" value="1"/>
</dbReference>
<protein>
    <submittedName>
        <fullName evidence="10">D-alanyl-D-alanine carboxypeptidase</fullName>
        <ecNumber evidence="10">3.4.16.4</ecNumber>
    </submittedName>
</protein>
<keyword evidence="3 10" id="KW-0378">Hydrolase</keyword>
<keyword evidence="10" id="KW-0121">Carboxypeptidase</keyword>
<feature type="transmembrane region" description="Helical" evidence="8">
    <location>
        <begin position="365"/>
        <end position="383"/>
    </location>
</feature>
<accession>A0ABS2MYV0</accession>
<keyword evidence="2" id="KW-0732">Signal</keyword>
<keyword evidence="8" id="KW-0472">Membrane</keyword>
<evidence type="ECO:0000256" key="5">
    <source>
        <dbReference type="ARBA" id="ARBA00022984"/>
    </source>
</evidence>
<keyword evidence="10" id="KW-0645">Protease</keyword>
<dbReference type="SUPFAM" id="SSF56601">
    <property type="entry name" value="beta-lactamase/transpeptidase-like"/>
    <property type="match status" value="1"/>
</dbReference>
<dbReference type="InterPro" id="IPR001967">
    <property type="entry name" value="Peptidase_S11_N"/>
</dbReference>
<evidence type="ECO:0000256" key="8">
    <source>
        <dbReference type="SAM" id="Phobius"/>
    </source>
</evidence>
<keyword evidence="8" id="KW-1133">Transmembrane helix</keyword>
<dbReference type="InterPro" id="IPR012338">
    <property type="entry name" value="Beta-lactam/transpept-like"/>
</dbReference>
<keyword evidence="6" id="KW-0961">Cell wall biogenesis/degradation</keyword>
<evidence type="ECO:0000256" key="2">
    <source>
        <dbReference type="ARBA" id="ARBA00022729"/>
    </source>
</evidence>
<comment type="caution">
    <text evidence="10">The sequence shown here is derived from an EMBL/GenBank/DDBJ whole genome shotgun (WGS) entry which is preliminary data.</text>
</comment>
<dbReference type="Proteomes" id="UP001296943">
    <property type="component" value="Unassembled WGS sequence"/>
</dbReference>
<proteinExistence type="inferred from homology"/>
<dbReference type="EC" id="3.4.16.4" evidence="10"/>
<evidence type="ECO:0000256" key="1">
    <source>
        <dbReference type="ARBA" id="ARBA00007164"/>
    </source>
</evidence>
<reference evidence="10 11" key="1">
    <citation type="submission" date="2021-01" db="EMBL/GenBank/DDBJ databases">
        <title>Genomic Encyclopedia of Type Strains, Phase IV (KMG-IV): sequencing the most valuable type-strain genomes for metagenomic binning, comparative biology and taxonomic classification.</title>
        <authorList>
            <person name="Goeker M."/>
        </authorList>
    </citation>
    <scope>NUCLEOTIDE SEQUENCE [LARGE SCALE GENOMIC DNA]</scope>
    <source>
        <strain evidence="10 11">DSM 23711</strain>
    </source>
</reference>
<keyword evidence="5" id="KW-0573">Peptidoglycan synthesis</keyword>
<dbReference type="EMBL" id="JAFBDR010000006">
    <property type="protein sequence ID" value="MBM7571019.1"/>
    <property type="molecule type" value="Genomic_DNA"/>
</dbReference>
<sequence>MINYFFAIPIDAEKINKPNSLLTESVILMDSKSGQVLYEKNPNKKMYPASITKVATAIYALEKGKLNDIVTVSKRARQVDGTRVYLEEGEKVTLLKLIQGLLINSGNDAGVAIAEHLDGSVERFSDSLNKYLKAEVGLEHTHFKNPHGLFHPEHVTTATDIAKLMQYSMNNEKFQSIIATKELEWIGDAWETTIYNHHKMLGEIPYEGVIGGKNGYVSKSGHTLVTTAERSGLSLIAVTLNGSYPMDTYMDTIDLFDYGFERFESVKIEKGTEYEDELGTVYSVSEDFYFTKYKDQDATVEWVDGSLSVLIGDAPLNTTIPVMKVVNEVEAIEEEAVVSPSENAQENGQEPDHLVKAKEKDPANWPMFIVLFVIAAGVVLFAVKKARQKDNVEW</sequence>
<evidence type="ECO:0000256" key="6">
    <source>
        <dbReference type="ARBA" id="ARBA00023316"/>
    </source>
</evidence>
<keyword evidence="8" id="KW-0812">Transmembrane</keyword>
<feature type="domain" description="Peptidase S11 D-alanyl-D-alanine carboxypeptidase A N-terminal" evidence="9">
    <location>
        <begin position="17"/>
        <end position="242"/>
    </location>
</feature>
<evidence type="ECO:0000313" key="10">
    <source>
        <dbReference type="EMBL" id="MBM7571019.1"/>
    </source>
</evidence>
<gene>
    <name evidence="10" type="ORF">JOC48_001499</name>
</gene>
<evidence type="ECO:0000259" key="9">
    <source>
        <dbReference type="Pfam" id="PF00768"/>
    </source>
</evidence>
<dbReference type="Gene3D" id="3.40.710.10">
    <property type="entry name" value="DD-peptidase/beta-lactamase superfamily"/>
    <property type="match status" value="1"/>
</dbReference>
<comment type="similarity">
    <text evidence="1 7">Belongs to the peptidase S11 family.</text>
</comment>
<name>A0ABS2MYV0_9BACI</name>
<keyword evidence="11" id="KW-1185">Reference proteome</keyword>
<evidence type="ECO:0000313" key="11">
    <source>
        <dbReference type="Proteomes" id="UP001296943"/>
    </source>
</evidence>
<dbReference type="GO" id="GO:0009002">
    <property type="term" value="F:serine-type D-Ala-D-Ala carboxypeptidase activity"/>
    <property type="evidence" value="ECO:0007669"/>
    <property type="project" value="UniProtKB-EC"/>
</dbReference>
<evidence type="ECO:0000256" key="7">
    <source>
        <dbReference type="RuleBase" id="RU004016"/>
    </source>
</evidence>
<evidence type="ECO:0000256" key="4">
    <source>
        <dbReference type="ARBA" id="ARBA00022960"/>
    </source>
</evidence>
<keyword evidence="4" id="KW-0133">Cell shape</keyword>
<dbReference type="Pfam" id="PF00768">
    <property type="entry name" value="Peptidase_S11"/>
    <property type="match status" value="1"/>
</dbReference>
<dbReference type="PRINTS" id="PR00725">
    <property type="entry name" value="DADACBPTASE1"/>
</dbReference>
<organism evidence="10 11">
    <name type="scientific">Aquibacillus albus</name>
    <dbReference type="NCBI Taxonomy" id="1168171"/>
    <lineage>
        <taxon>Bacteria</taxon>
        <taxon>Bacillati</taxon>
        <taxon>Bacillota</taxon>
        <taxon>Bacilli</taxon>
        <taxon>Bacillales</taxon>
        <taxon>Bacillaceae</taxon>
        <taxon>Aquibacillus</taxon>
    </lineage>
</organism>
<evidence type="ECO:0000256" key="3">
    <source>
        <dbReference type="ARBA" id="ARBA00022801"/>
    </source>
</evidence>
<dbReference type="PANTHER" id="PTHR21581">
    <property type="entry name" value="D-ALANYL-D-ALANINE CARBOXYPEPTIDASE"/>
    <property type="match status" value="1"/>
</dbReference>
<dbReference type="InterPro" id="IPR018044">
    <property type="entry name" value="Peptidase_S11"/>
</dbReference>